<reference evidence="1 2" key="1">
    <citation type="submission" date="2012-10" db="EMBL/GenBank/DDBJ databases">
        <authorList>
            <person name="Harkins D.M."/>
            <person name="Durkin A.S."/>
            <person name="Brinkac L.M."/>
            <person name="Selengut J.D."/>
            <person name="Sanka R."/>
            <person name="DePew J."/>
            <person name="Purushe J."/>
            <person name="Peacock S.J."/>
            <person name="Thaipadungpanit J."/>
            <person name="Wuthiekanun V.W."/>
            <person name="Day N.P."/>
            <person name="Vinetz J.M."/>
            <person name="Sutton G.G."/>
            <person name="Nelson W.C."/>
            <person name="Fouts D.E."/>
        </authorList>
    </citation>
    <scope>NUCLEOTIDE SEQUENCE [LARGE SCALE GENOMIC DNA]</scope>
    <source>
        <strain evidence="1 2">H1</strain>
    </source>
</reference>
<dbReference type="AlphaFoldDB" id="A0A0E2B797"/>
<proteinExistence type="predicted"/>
<accession>A0A0E2B797</accession>
<dbReference type="EMBL" id="AHMY02000022">
    <property type="protein sequence ID" value="EKO16736.1"/>
    <property type="molecule type" value="Genomic_DNA"/>
</dbReference>
<sequence>MEDTELGKRSRENVLKIGYCSLDEIEEKVKAFRVMNQGATKKRYIITREPVLDSSGKTILTKAAEIDISAAKLLRRHFKGSQMFKTFQPDEGIVIISDMTSAEGVSFTMDIVTQIMNLGGGAYEGFIDRVDSFAEFINLLQKSLFPKLIIIGYIAQSQVQSELLNFVRVKRVDNYLRAVELSHSHYKVAPYFPKIKQVEISQHDPKSWGRFVVEIIREYTRPYLLEEI</sequence>
<comment type="caution">
    <text evidence="1">The sequence shown here is derived from an EMBL/GenBank/DDBJ whole genome shotgun (WGS) entry which is preliminary data.</text>
</comment>
<gene>
    <name evidence="1" type="ORF">LEP1GSC081_2757</name>
</gene>
<evidence type="ECO:0000313" key="1">
    <source>
        <dbReference type="EMBL" id="EKO16736.1"/>
    </source>
</evidence>
<dbReference type="RefSeq" id="WP_004755526.1">
    <property type="nucleotide sequence ID" value="NZ_AHMY02000022.1"/>
</dbReference>
<organism evidence="1 2">
    <name type="scientific">Leptospira kirschneri str. H1</name>
    <dbReference type="NCBI Taxonomy" id="1049966"/>
    <lineage>
        <taxon>Bacteria</taxon>
        <taxon>Pseudomonadati</taxon>
        <taxon>Spirochaetota</taxon>
        <taxon>Spirochaetia</taxon>
        <taxon>Leptospirales</taxon>
        <taxon>Leptospiraceae</taxon>
        <taxon>Leptospira</taxon>
    </lineage>
</organism>
<dbReference type="GeneID" id="34314263"/>
<dbReference type="Proteomes" id="UP000006253">
    <property type="component" value="Unassembled WGS sequence"/>
</dbReference>
<evidence type="ECO:0000313" key="2">
    <source>
        <dbReference type="Proteomes" id="UP000006253"/>
    </source>
</evidence>
<protein>
    <submittedName>
        <fullName evidence="1">Uncharacterized protein</fullName>
    </submittedName>
</protein>
<name>A0A0E2B797_9LEPT</name>